<evidence type="ECO:0000313" key="2">
    <source>
        <dbReference type="EMBL" id="GAA2409570.1"/>
    </source>
</evidence>
<feature type="transmembrane region" description="Helical" evidence="1">
    <location>
        <begin position="155"/>
        <end position="178"/>
    </location>
</feature>
<dbReference type="EMBL" id="BAAASE010000006">
    <property type="protein sequence ID" value="GAA2409570.1"/>
    <property type="molecule type" value="Genomic_DNA"/>
</dbReference>
<feature type="transmembrane region" description="Helical" evidence="1">
    <location>
        <begin position="225"/>
        <end position="246"/>
    </location>
</feature>
<evidence type="ECO:0000256" key="1">
    <source>
        <dbReference type="SAM" id="Phobius"/>
    </source>
</evidence>
<keyword evidence="1" id="KW-0472">Membrane</keyword>
<dbReference type="Proteomes" id="UP001499986">
    <property type="component" value="Unassembled WGS sequence"/>
</dbReference>
<feature type="transmembrane region" description="Helical" evidence="1">
    <location>
        <begin position="113"/>
        <end position="135"/>
    </location>
</feature>
<keyword evidence="1" id="KW-1133">Transmembrane helix</keyword>
<dbReference type="RefSeq" id="WP_346138739.1">
    <property type="nucleotide sequence ID" value="NZ_BAAASE010000006.1"/>
</dbReference>
<keyword evidence="3" id="KW-1185">Reference proteome</keyword>
<sequence>MTTVVERPVVSDVRPGASGAAVAALALFETRRLLTRPPVIIAFLVYLGWTVWRGGTDWDGYPALQDVDRATQGAPMLVGLAVLLSVNHAALRSRRHGTEHHFSVLVLPPWRRTVAHALSVVAAALVTAVCVAAQFGREALRPGAIGHGSVAELLVGPLTVLLSGLAGLLMAVLVRAVIAAPLTVVFFLLLSLFGTGSDGAVRWFMPVVVEPTASTLPSDLIGRPAAWHALYLAGLALCAGLVAVLAAGGRKPVVLAGVAGAVAMTLVGGVAQTGGDSPELVRARERATVNPGQVQTCVPRDGSTYCVFPEWGPRVADWAGVVDRVRSLAGGSAHEQKVVVRQRIEARYGLSGDGALTPLERPHEVTVGTRWGGNRVPEFSAAVAGVLVAGNEKASTSICDGRMVTVMWLALGWESDPVAALRRVRLEDSVTGSSLVLQPTDGMYMTDAQTEVLRELLDRPRREVTARVKSHWAELTEPKVTAARAAALLGVKAPEGDDKCLD</sequence>
<keyword evidence="1" id="KW-0812">Transmembrane</keyword>
<feature type="transmembrane region" description="Helical" evidence="1">
    <location>
        <begin position="185"/>
        <end position="205"/>
    </location>
</feature>
<organism evidence="2 3">
    <name type="scientific">Streptomyces coeruleofuscus</name>
    <dbReference type="NCBI Taxonomy" id="66879"/>
    <lineage>
        <taxon>Bacteria</taxon>
        <taxon>Bacillati</taxon>
        <taxon>Actinomycetota</taxon>
        <taxon>Actinomycetes</taxon>
        <taxon>Kitasatosporales</taxon>
        <taxon>Streptomycetaceae</taxon>
        <taxon>Streptomyces</taxon>
    </lineage>
</organism>
<proteinExistence type="predicted"/>
<reference evidence="3" key="1">
    <citation type="journal article" date="2019" name="Int. J. Syst. Evol. Microbiol.">
        <title>The Global Catalogue of Microorganisms (GCM) 10K type strain sequencing project: providing services to taxonomists for standard genome sequencing and annotation.</title>
        <authorList>
            <consortium name="The Broad Institute Genomics Platform"/>
            <consortium name="The Broad Institute Genome Sequencing Center for Infectious Disease"/>
            <person name="Wu L."/>
            <person name="Ma J."/>
        </authorList>
    </citation>
    <scope>NUCLEOTIDE SEQUENCE [LARGE SCALE GENOMIC DNA]</scope>
    <source>
        <strain evidence="3">JCM 4358</strain>
    </source>
</reference>
<evidence type="ECO:0000313" key="3">
    <source>
        <dbReference type="Proteomes" id="UP001499986"/>
    </source>
</evidence>
<accession>A0ABP5VUR2</accession>
<protein>
    <submittedName>
        <fullName evidence="2">ABC transporter</fullName>
    </submittedName>
</protein>
<name>A0ABP5VUR2_9ACTN</name>
<feature type="transmembrane region" description="Helical" evidence="1">
    <location>
        <begin position="72"/>
        <end position="92"/>
    </location>
</feature>
<comment type="caution">
    <text evidence="2">The sequence shown here is derived from an EMBL/GenBank/DDBJ whole genome shotgun (WGS) entry which is preliminary data.</text>
</comment>
<feature type="transmembrane region" description="Helical" evidence="1">
    <location>
        <begin position="33"/>
        <end position="52"/>
    </location>
</feature>
<gene>
    <name evidence="2" type="ORF">GCM10010255_52270</name>
</gene>
<feature type="transmembrane region" description="Helical" evidence="1">
    <location>
        <begin position="253"/>
        <end position="271"/>
    </location>
</feature>